<evidence type="ECO:0000313" key="1">
    <source>
        <dbReference type="EMBL" id="KAK5931778.1"/>
    </source>
</evidence>
<keyword evidence="2" id="KW-1185">Reference proteome</keyword>
<sequence length="123" mass="13508">MSPSELLWAQTTHQSPHSRELCCLTPACNAETFCRSPETAAHPVQSQDEKNSKWKAAEALQVCCVESGGGHVEDRLVTIGTAATTSSPPPTTRIPAPYTPLHPVQVICTWRRLRMEMLSQSTH</sequence>
<dbReference type="Proteomes" id="UP001331515">
    <property type="component" value="Unassembled WGS sequence"/>
</dbReference>
<reference evidence="1 2" key="1">
    <citation type="journal article" date="2023" name="Mol. Biol. Evol.">
        <title>Genomics of Secondarily Temperate Adaptation in the Only Non-Antarctic Icefish.</title>
        <authorList>
            <person name="Rivera-Colon A.G."/>
            <person name="Rayamajhi N."/>
            <person name="Minhas B.F."/>
            <person name="Madrigal G."/>
            <person name="Bilyk K.T."/>
            <person name="Yoon V."/>
            <person name="Hune M."/>
            <person name="Gregory S."/>
            <person name="Cheng C.H.C."/>
            <person name="Catchen J.M."/>
        </authorList>
    </citation>
    <scope>NUCLEOTIDE SEQUENCE [LARGE SCALE GENOMIC DNA]</scope>
    <source>
        <tissue evidence="1">White muscle</tissue>
    </source>
</reference>
<dbReference type="AlphaFoldDB" id="A0AAN8HXK3"/>
<protein>
    <submittedName>
        <fullName evidence="1">Uncharacterized protein</fullName>
    </submittedName>
</protein>
<accession>A0AAN8HXK3</accession>
<evidence type="ECO:0000313" key="2">
    <source>
        <dbReference type="Proteomes" id="UP001331515"/>
    </source>
</evidence>
<dbReference type="EMBL" id="JAURVH010001515">
    <property type="protein sequence ID" value="KAK5931778.1"/>
    <property type="molecule type" value="Genomic_DNA"/>
</dbReference>
<comment type="caution">
    <text evidence="1">The sequence shown here is derived from an EMBL/GenBank/DDBJ whole genome shotgun (WGS) entry which is preliminary data.</text>
</comment>
<proteinExistence type="predicted"/>
<organism evidence="1 2">
    <name type="scientific">Champsocephalus gunnari</name>
    <name type="common">Mackerel icefish</name>
    <dbReference type="NCBI Taxonomy" id="52237"/>
    <lineage>
        <taxon>Eukaryota</taxon>
        <taxon>Metazoa</taxon>
        <taxon>Chordata</taxon>
        <taxon>Craniata</taxon>
        <taxon>Vertebrata</taxon>
        <taxon>Euteleostomi</taxon>
        <taxon>Actinopterygii</taxon>
        <taxon>Neopterygii</taxon>
        <taxon>Teleostei</taxon>
        <taxon>Neoteleostei</taxon>
        <taxon>Acanthomorphata</taxon>
        <taxon>Eupercaria</taxon>
        <taxon>Perciformes</taxon>
        <taxon>Notothenioidei</taxon>
        <taxon>Channichthyidae</taxon>
        <taxon>Champsocephalus</taxon>
    </lineage>
</organism>
<name>A0AAN8HXK3_CHAGU</name>
<gene>
    <name evidence="1" type="ORF">CgunFtcFv8_003546</name>
</gene>